<dbReference type="Pfam" id="PF04939">
    <property type="entry name" value="RRS1"/>
    <property type="match status" value="1"/>
</dbReference>
<evidence type="ECO:0000313" key="7">
    <source>
        <dbReference type="EMBL" id="KAL2650919.1"/>
    </source>
</evidence>
<evidence type="ECO:0000313" key="8">
    <source>
        <dbReference type="Proteomes" id="UP001605036"/>
    </source>
</evidence>
<sequence length="360" mass="39050">MNAEEQANMSVSNLSVVGVNPADLYAMDIGNLMVFDPCATVSSADECLEKARELVQALSDKLYELPASVDKVGRIVTLPPPSTRLPREKPIPKPRPPTKWEQFAQKKGITKRKRSKLEYDDQTDEWRRRHGYKRVNDESEIPWVEAKDTDVPGEDPFEKLKADKKARVAKQEKNQLSNLKAAAKKGGKGALPSTLQLAATSLPLTGSKTPSKRLNKDEIGFAAGLASTATASGGKFDKKLPGEKPSKQSGKYRKFLPVVEGKGGSNKEKEQLGNVLSKVLARHNHDILDVGKAVSKYNVEEESKRAQENQKAGGKGARKFSAKNRSSKKGGLFNRKSGGSRAGGGSKKSAGKVGGSSKRK</sequence>
<reference evidence="7 8" key="1">
    <citation type="submission" date="2024-09" db="EMBL/GenBank/DDBJ databases">
        <title>Chromosome-scale assembly of Riccia fluitans.</title>
        <authorList>
            <person name="Paukszto L."/>
            <person name="Sawicki J."/>
            <person name="Karawczyk K."/>
            <person name="Piernik-Szablinska J."/>
            <person name="Szczecinska M."/>
            <person name="Mazdziarz M."/>
        </authorList>
    </citation>
    <scope>NUCLEOTIDE SEQUENCE [LARGE SCALE GENOMIC DNA]</scope>
    <source>
        <strain evidence="7">Rf_01</strain>
        <tissue evidence="7">Aerial parts of the thallus</tissue>
    </source>
</reference>
<evidence type="ECO:0000256" key="3">
    <source>
        <dbReference type="ARBA" id="ARBA00022517"/>
    </source>
</evidence>
<evidence type="ECO:0000256" key="1">
    <source>
        <dbReference type="ARBA" id="ARBA00004123"/>
    </source>
</evidence>
<dbReference type="InterPro" id="IPR007023">
    <property type="entry name" value="Ribosom_reg"/>
</dbReference>
<dbReference type="GO" id="GO:0005634">
    <property type="term" value="C:nucleus"/>
    <property type="evidence" value="ECO:0007669"/>
    <property type="project" value="UniProtKB-SubCell"/>
</dbReference>
<dbReference type="PANTHER" id="PTHR17602:SF4">
    <property type="entry name" value="RIBOSOME BIOGENESIS REGULATORY PROTEIN HOMOLOG"/>
    <property type="match status" value="1"/>
</dbReference>
<evidence type="ECO:0000256" key="5">
    <source>
        <dbReference type="RuleBase" id="RU364132"/>
    </source>
</evidence>
<feature type="compositionally biased region" description="Basic residues" evidence="6">
    <location>
        <begin position="316"/>
        <end position="328"/>
    </location>
</feature>
<evidence type="ECO:0000256" key="2">
    <source>
        <dbReference type="ARBA" id="ARBA00010077"/>
    </source>
</evidence>
<keyword evidence="4 5" id="KW-0539">Nucleus</keyword>
<feature type="region of interest" description="Disordered" evidence="6">
    <location>
        <begin position="231"/>
        <end position="270"/>
    </location>
</feature>
<dbReference type="PANTHER" id="PTHR17602">
    <property type="entry name" value="RIBOSOME BIOGENESIS REGULATORY PROTEIN"/>
    <property type="match status" value="1"/>
</dbReference>
<evidence type="ECO:0000256" key="4">
    <source>
        <dbReference type="ARBA" id="ARBA00023242"/>
    </source>
</evidence>
<feature type="compositionally biased region" description="Basic and acidic residues" evidence="6">
    <location>
        <begin position="298"/>
        <end position="308"/>
    </location>
</feature>
<evidence type="ECO:0000256" key="6">
    <source>
        <dbReference type="SAM" id="MobiDB-lite"/>
    </source>
</evidence>
<name>A0ABD1ZKZ2_9MARC</name>
<keyword evidence="8" id="KW-1185">Reference proteome</keyword>
<feature type="region of interest" description="Disordered" evidence="6">
    <location>
        <begin position="78"/>
        <end position="100"/>
    </location>
</feature>
<comment type="subcellular location">
    <subcellularLocation>
        <location evidence="1 5">Nucleus</location>
    </subcellularLocation>
</comment>
<accession>A0ABD1ZKZ2</accession>
<comment type="caution">
    <text evidence="7">The sequence shown here is derived from an EMBL/GenBank/DDBJ whole genome shotgun (WGS) entry which is preliminary data.</text>
</comment>
<feature type="region of interest" description="Disordered" evidence="6">
    <location>
        <begin position="294"/>
        <end position="360"/>
    </location>
</feature>
<protein>
    <recommendedName>
        <fullName evidence="5">Ribosome biogenesis regulatory protein</fullName>
    </recommendedName>
</protein>
<organism evidence="7 8">
    <name type="scientific">Riccia fluitans</name>
    <dbReference type="NCBI Taxonomy" id="41844"/>
    <lineage>
        <taxon>Eukaryota</taxon>
        <taxon>Viridiplantae</taxon>
        <taxon>Streptophyta</taxon>
        <taxon>Embryophyta</taxon>
        <taxon>Marchantiophyta</taxon>
        <taxon>Marchantiopsida</taxon>
        <taxon>Marchantiidae</taxon>
        <taxon>Marchantiales</taxon>
        <taxon>Ricciaceae</taxon>
        <taxon>Riccia</taxon>
    </lineage>
</organism>
<keyword evidence="3 5" id="KW-0690">Ribosome biogenesis</keyword>
<dbReference type="EMBL" id="JBHFFA010000001">
    <property type="protein sequence ID" value="KAL2650919.1"/>
    <property type="molecule type" value="Genomic_DNA"/>
</dbReference>
<dbReference type="Proteomes" id="UP001605036">
    <property type="component" value="Unassembled WGS sequence"/>
</dbReference>
<comment type="function">
    <text evidence="5">Involved in ribosomal large subunit assembly.</text>
</comment>
<dbReference type="AlphaFoldDB" id="A0ABD1ZKZ2"/>
<gene>
    <name evidence="7" type="ORF">R1flu_019047</name>
</gene>
<dbReference type="GO" id="GO:0042254">
    <property type="term" value="P:ribosome biogenesis"/>
    <property type="evidence" value="ECO:0007669"/>
    <property type="project" value="UniProtKB-KW"/>
</dbReference>
<feature type="compositionally biased region" description="Basic and acidic residues" evidence="6">
    <location>
        <begin position="235"/>
        <end position="246"/>
    </location>
</feature>
<proteinExistence type="inferred from homology"/>
<comment type="similarity">
    <text evidence="2 5">Belongs to the RRS1 family.</text>
</comment>